<evidence type="ECO:0000313" key="2">
    <source>
        <dbReference type="Proteomes" id="UP000298663"/>
    </source>
</evidence>
<comment type="caution">
    <text evidence="1">The sequence shown here is derived from an EMBL/GenBank/DDBJ whole genome shotgun (WGS) entry which is preliminary data.</text>
</comment>
<dbReference type="AlphaFoldDB" id="A0A4U5ND12"/>
<reference evidence="1 2" key="1">
    <citation type="journal article" date="2015" name="Genome Biol.">
        <title>Comparative genomics of Steinernema reveals deeply conserved gene regulatory networks.</title>
        <authorList>
            <person name="Dillman A.R."/>
            <person name="Macchietto M."/>
            <person name="Porter C.F."/>
            <person name="Rogers A."/>
            <person name="Williams B."/>
            <person name="Antoshechkin I."/>
            <person name="Lee M.M."/>
            <person name="Goodwin Z."/>
            <person name="Lu X."/>
            <person name="Lewis E.E."/>
            <person name="Goodrich-Blair H."/>
            <person name="Stock S.P."/>
            <person name="Adams B.J."/>
            <person name="Sternberg P.W."/>
            <person name="Mortazavi A."/>
        </authorList>
    </citation>
    <scope>NUCLEOTIDE SEQUENCE [LARGE SCALE GENOMIC DNA]</scope>
    <source>
        <strain evidence="1 2">ALL</strain>
    </source>
</reference>
<gene>
    <name evidence="1" type="ORF">L596_014552</name>
</gene>
<organism evidence="1 2">
    <name type="scientific">Steinernema carpocapsae</name>
    <name type="common">Entomopathogenic nematode</name>
    <dbReference type="NCBI Taxonomy" id="34508"/>
    <lineage>
        <taxon>Eukaryota</taxon>
        <taxon>Metazoa</taxon>
        <taxon>Ecdysozoa</taxon>
        <taxon>Nematoda</taxon>
        <taxon>Chromadorea</taxon>
        <taxon>Rhabditida</taxon>
        <taxon>Tylenchina</taxon>
        <taxon>Panagrolaimomorpha</taxon>
        <taxon>Strongyloidoidea</taxon>
        <taxon>Steinernematidae</taxon>
        <taxon>Steinernema</taxon>
    </lineage>
</organism>
<keyword evidence="2" id="KW-1185">Reference proteome</keyword>
<sequence>MPLGLNHLISVYLGVATESQIMPGTNPPHFPAEDSIWANQQDLDYNLDFTYQNAARRYATHCQPYVTPTPAEQVAEERQSSDLFPTITNYVPYSCPFGHQDVYSSSYQPELNVSQGFDLYEQPVRQHLVPVSTGQSYARTLVRPFALTTSDASVQMGASKFVDPRNGLEYNFAPRPESRPNSARVAQPPLQQIQTTPLNSVQTEPKRIVRKFAQTWTETQRVRAAPSVIYLQLTLQDKAPHSSTPNRRISMDRKRVDLFNVLREESLQLLLARTTLRRSQRLLKKDHLFRPQFRFPRNKSLFGSR</sequence>
<evidence type="ECO:0000313" key="1">
    <source>
        <dbReference type="EMBL" id="TKR80482.1"/>
    </source>
</evidence>
<dbReference type="Proteomes" id="UP000298663">
    <property type="component" value="Unassembled WGS sequence"/>
</dbReference>
<reference evidence="1 2" key="2">
    <citation type="journal article" date="2019" name="G3 (Bethesda)">
        <title>Hybrid Assembly of the Genome of the Entomopathogenic Nematode Steinernema carpocapsae Identifies the X-Chromosome.</title>
        <authorList>
            <person name="Serra L."/>
            <person name="Macchietto M."/>
            <person name="Macias-Munoz A."/>
            <person name="McGill C.J."/>
            <person name="Rodriguez I.M."/>
            <person name="Rodriguez B."/>
            <person name="Murad R."/>
            <person name="Mortazavi A."/>
        </authorList>
    </citation>
    <scope>NUCLEOTIDE SEQUENCE [LARGE SCALE GENOMIC DNA]</scope>
    <source>
        <strain evidence="1 2">ALL</strain>
    </source>
</reference>
<accession>A0A4U5ND12</accession>
<proteinExistence type="predicted"/>
<protein>
    <submittedName>
        <fullName evidence="1">Uncharacterized protein</fullName>
    </submittedName>
</protein>
<dbReference type="EMBL" id="AZBU02000004">
    <property type="protein sequence ID" value="TKR80482.1"/>
    <property type="molecule type" value="Genomic_DNA"/>
</dbReference>
<name>A0A4U5ND12_STECR</name>